<gene>
    <name evidence="2" type="ORF">LCGC14_0294810</name>
</gene>
<protein>
    <submittedName>
        <fullName evidence="2">Uncharacterized protein</fullName>
    </submittedName>
</protein>
<name>A0A0F9WXU9_9ZZZZ</name>
<comment type="caution">
    <text evidence="2">The sequence shown here is derived from an EMBL/GenBank/DDBJ whole genome shotgun (WGS) entry which is preliminary data.</text>
</comment>
<feature type="region of interest" description="Disordered" evidence="1">
    <location>
        <begin position="100"/>
        <end position="122"/>
    </location>
</feature>
<feature type="region of interest" description="Disordered" evidence="1">
    <location>
        <begin position="1"/>
        <end position="44"/>
    </location>
</feature>
<organism evidence="2">
    <name type="scientific">marine sediment metagenome</name>
    <dbReference type="NCBI Taxonomy" id="412755"/>
    <lineage>
        <taxon>unclassified sequences</taxon>
        <taxon>metagenomes</taxon>
        <taxon>ecological metagenomes</taxon>
    </lineage>
</organism>
<evidence type="ECO:0000313" key="2">
    <source>
        <dbReference type="EMBL" id="KKN83828.1"/>
    </source>
</evidence>
<accession>A0A0F9WXU9</accession>
<proteinExistence type="predicted"/>
<sequence length="157" mass="17110">MRTLTQGSINGLPPIHPRVVTDCPPTTGQRPVGNDTGGAARKPNTWGDRLLQRRHHRVRVEPVVQTRRLVDDIKDTGVDGELYTARCTRGNLKTVVLRGGTTKRPNGSRYLSHPFSHDGGETLPMRVMAPARRNTGAGEPENTLVTGPIPDSVLPNV</sequence>
<reference evidence="2" key="1">
    <citation type="journal article" date="2015" name="Nature">
        <title>Complex archaea that bridge the gap between prokaryotes and eukaryotes.</title>
        <authorList>
            <person name="Spang A."/>
            <person name="Saw J.H."/>
            <person name="Jorgensen S.L."/>
            <person name="Zaremba-Niedzwiedzka K."/>
            <person name="Martijn J."/>
            <person name="Lind A.E."/>
            <person name="van Eijk R."/>
            <person name="Schleper C."/>
            <person name="Guy L."/>
            <person name="Ettema T.J."/>
        </authorList>
    </citation>
    <scope>NUCLEOTIDE SEQUENCE</scope>
</reference>
<evidence type="ECO:0000256" key="1">
    <source>
        <dbReference type="SAM" id="MobiDB-lite"/>
    </source>
</evidence>
<feature type="region of interest" description="Disordered" evidence="1">
    <location>
        <begin position="134"/>
        <end position="157"/>
    </location>
</feature>
<dbReference type="AlphaFoldDB" id="A0A0F9WXU9"/>
<dbReference type="EMBL" id="LAZR01000179">
    <property type="protein sequence ID" value="KKN83828.1"/>
    <property type="molecule type" value="Genomic_DNA"/>
</dbReference>